<dbReference type="OrthoDB" id="27490at2759"/>
<evidence type="ECO:0000256" key="2">
    <source>
        <dbReference type="ARBA" id="ARBA00022448"/>
    </source>
</evidence>
<name>A0A8H7PZJ4_9FUNG</name>
<evidence type="ECO:0000313" key="8">
    <source>
        <dbReference type="Proteomes" id="UP000612746"/>
    </source>
</evidence>
<dbReference type="AlphaFoldDB" id="A0A8H7PZJ4"/>
<comment type="caution">
    <text evidence="7">The sequence shown here is derived from an EMBL/GenBank/DDBJ whole genome shotgun (WGS) entry which is preliminary data.</text>
</comment>
<dbReference type="GO" id="GO:0006890">
    <property type="term" value="P:retrograde vesicle-mediated transport, Golgi to endoplasmic reticulum"/>
    <property type="evidence" value="ECO:0007669"/>
    <property type="project" value="InterPro"/>
</dbReference>
<evidence type="ECO:0000256" key="4">
    <source>
        <dbReference type="ARBA" id="ARBA00022927"/>
    </source>
</evidence>
<dbReference type="PANTHER" id="PTHR15922">
    <property type="entry name" value="NEUROBLASTOMA-AMPLIFIED SEQUENCE"/>
    <property type="match status" value="1"/>
</dbReference>
<organism evidence="7 8">
    <name type="scientific">Umbelopsis vinacea</name>
    <dbReference type="NCBI Taxonomy" id="44442"/>
    <lineage>
        <taxon>Eukaryota</taxon>
        <taxon>Fungi</taxon>
        <taxon>Fungi incertae sedis</taxon>
        <taxon>Mucoromycota</taxon>
        <taxon>Mucoromycotina</taxon>
        <taxon>Umbelopsidomycetes</taxon>
        <taxon>Umbelopsidales</taxon>
        <taxon>Umbelopsidaceae</taxon>
        <taxon>Umbelopsis</taxon>
    </lineage>
</organism>
<keyword evidence="8" id="KW-1185">Reference proteome</keyword>
<keyword evidence="3" id="KW-0256">Endoplasmic reticulum</keyword>
<dbReference type="GO" id="GO:0015031">
    <property type="term" value="P:protein transport"/>
    <property type="evidence" value="ECO:0007669"/>
    <property type="project" value="UniProtKB-KW"/>
</dbReference>
<evidence type="ECO:0000256" key="5">
    <source>
        <dbReference type="SAM" id="MobiDB-lite"/>
    </source>
</evidence>
<feature type="region of interest" description="Disordered" evidence="5">
    <location>
        <begin position="163"/>
        <end position="199"/>
    </location>
</feature>
<gene>
    <name evidence="7" type="ORF">INT44_006007</name>
</gene>
<dbReference type="InterPro" id="IPR013244">
    <property type="entry name" value="Sec39_domain"/>
</dbReference>
<dbReference type="GO" id="GO:0070939">
    <property type="term" value="C:Dsl1/NZR complex"/>
    <property type="evidence" value="ECO:0007669"/>
    <property type="project" value="TreeGrafter"/>
</dbReference>
<reference evidence="7" key="1">
    <citation type="submission" date="2020-12" db="EMBL/GenBank/DDBJ databases">
        <title>Metabolic potential, ecology and presence of endohyphal bacteria is reflected in genomic diversity of Mucoromycotina.</title>
        <authorList>
            <person name="Muszewska A."/>
            <person name="Okrasinska A."/>
            <person name="Steczkiewicz K."/>
            <person name="Drgas O."/>
            <person name="Orlowska M."/>
            <person name="Perlinska-Lenart U."/>
            <person name="Aleksandrzak-Piekarczyk T."/>
            <person name="Szatraj K."/>
            <person name="Zielenkiewicz U."/>
            <person name="Pilsyk S."/>
            <person name="Malc E."/>
            <person name="Mieczkowski P."/>
            <person name="Kruszewska J.S."/>
            <person name="Biernat P."/>
            <person name="Pawlowska J."/>
        </authorList>
    </citation>
    <scope>NUCLEOTIDE SEQUENCE</scope>
    <source>
        <strain evidence="7">WA0000051536</strain>
    </source>
</reference>
<evidence type="ECO:0000256" key="3">
    <source>
        <dbReference type="ARBA" id="ARBA00022824"/>
    </source>
</evidence>
<evidence type="ECO:0000259" key="6">
    <source>
        <dbReference type="Pfam" id="PF08314"/>
    </source>
</evidence>
<dbReference type="EMBL" id="JAEPRA010000007">
    <property type="protein sequence ID" value="KAG2183026.1"/>
    <property type="molecule type" value="Genomic_DNA"/>
</dbReference>
<accession>A0A8H7PZJ4</accession>
<dbReference type="PANTHER" id="PTHR15922:SF2">
    <property type="entry name" value="NBAS SUBUNIT OF NRZ TETHERING COMPLEX"/>
    <property type="match status" value="1"/>
</dbReference>
<dbReference type="Proteomes" id="UP000612746">
    <property type="component" value="Unassembled WGS sequence"/>
</dbReference>
<comment type="subcellular location">
    <subcellularLocation>
        <location evidence="1">Endoplasmic reticulum</location>
    </subcellularLocation>
</comment>
<dbReference type="GO" id="GO:0000149">
    <property type="term" value="F:SNARE binding"/>
    <property type="evidence" value="ECO:0007669"/>
    <property type="project" value="TreeGrafter"/>
</dbReference>
<feature type="compositionally biased region" description="Basic and acidic residues" evidence="5">
    <location>
        <begin position="187"/>
        <end position="199"/>
    </location>
</feature>
<feature type="compositionally biased region" description="Polar residues" evidence="5">
    <location>
        <begin position="173"/>
        <end position="185"/>
    </location>
</feature>
<keyword evidence="4" id="KW-0653">Protein transport</keyword>
<feature type="domain" description="Sec39" evidence="6">
    <location>
        <begin position="217"/>
        <end position="921"/>
    </location>
</feature>
<dbReference type="Pfam" id="PF08314">
    <property type="entry name" value="Sec39"/>
    <property type="match status" value="1"/>
</dbReference>
<protein>
    <recommendedName>
        <fullName evidence="6">Sec39 domain-containing protein</fullName>
    </recommendedName>
</protein>
<evidence type="ECO:0000313" key="7">
    <source>
        <dbReference type="EMBL" id="KAG2183026.1"/>
    </source>
</evidence>
<evidence type="ECO:0000256" key="1">
    <source>
        <dbReference type="ARBA" id="ARBA00004240"/>
    </source>
</evidence>
<keyword evidence="2" id="KW-0813">Transport</keyword>
<proteinExistence type="predicted"/>
<sequence length="998" mass="113644">MSKEAILQLLQDSKYEDALNIVRSEEDVSDDAILKEQWSIWQSAHEPISEDRAIPLLKRINDKPWVLTQCIKCTFDDPKVQKDVLDLGITLTEPEVDKIIKDTVLNVQDAAQVQKRLNDPTYEITAELSVNDISWIYSRLCLLQYSDRLKTFEDIWVTTSTDFSTGGGDTSSQPSSADMSKSASLDSVDKSMVDDTESSEKKTFGHEFQSFRDTSLVAQAIQYARTENFEALDILFYRHGSEILPYRLQILSQVPETSDLTRCSIPRVALPKSNSEQLQEHIWEEAPWRKDADLVEHPKLRQYIKGLQKIQDLNANELEDTLEPTPYPAPADIISQWYIERARRIDEFTGLTSNALKFIQYASMMHVPNLQELENNLEFLCKLLYGTGITRETEAILSDLDLKKFEVMDPYEVLELSLEGTSVSRIVLDLKTFALPWLQLVDNRKSGMVDEEGDVQMQEQDESEESGQAMLYRWTLSVAESHLDWCCVTLESSKPTMQEEDRIIKEDLALSRIALAILYTNDDGSQVDLMARIFECLPLFDLDSIESDTEENIDLHALSETLTAHGFFAALQQLKERELSTLMDGLQVHLSSAEILWRYELNVPLRWYLRSADNYDMQKQLCLRLATQVVSNAERKGSKYMSDDDWTGLLVDIMDLYNNGTGVLGAMSQEEIFEIYWKALLRCGKFKLAKDSLLPKYGETTISINKAQQLVVDAEREYFDNAVSGNMYSGNMKLAAECLKVVPPNQLIQQEMNLIEATHHLTTEFNVFYRPGIPIMPMQVRQSKNRLELISRLLASNPGAYRKSARIIDLAKKLGLQNDKTTEIRVLNMLSAAALAEEDYETSYRLCKNTLTQVLESEAEIHNSKLKAEMKEITWSSCFQLGKLDVYTDKTKRLELLAMALVLCPADRLSENLAAWRKLEAVAEREADKHSLPSSSSGNWDTVTNLLQSGLQGQRNLAKLLSDEAGNLISNKEPTQAQADKMRKRDLLKNTVSKWLFD</sequence>